<keyword evidence="2" id="KW-0472">Membrane</keyword>
<feature type="compositionally biased region" description="Basic and acidic residues" evidence="1">
    <location>
        <begin position="41"/>
        <end position="58"/>
    </location>
</feature>
<evidence type="ECO:0000313" key="3">
    <source>
        <dbReference type="EMBL" id="KAF1912326.1"/>
    </source>
</evidence>
<accession>A0A6A5QC23</accession>
<gene>
    <name evidence="3" type="ORF">BDU57DRAFT_422180</name>
</gene>
<protein>
    <submittedName>
        <fullName evidence="3">Uncharacterized protein</fullName>
    </submittedName>
</protein>
<keyword evidence="2" id="KW-1133">Transmembrane helix</keyword>
<evidence type="ECO:0000313" key="4">
    <source>
        <dbReference type="Proteomes" id="UP000800096"/>
    </source>
</evidence>
<dbReference type="AlphaFoldDB" id="A0A6A5QC23"/>
<dbReference type="OrthoDB" id="3686475at2759"/>
<dbReference type="EMBL" id="ML979140">
    <property type="protein sequence ID" value="KAF1912326.1"/>
    <property type="molecule type" value="Genomic_DNA"/>
</dbReference>
<dbReference type="Proteomes" id="UP000800096">
    <property type="component" value="Unassembled WGS sequence"/>
</dbReference>
<reference evidence="3" key="1">
    <citation type="journal article" date="2020" name="Stud. Mycol.">
        <title>101 Dothideomycetes genomes: a test case for predicting lifestyles and emergence of pathogens.</title>
        <authorList>
            <person name="Haridas S."/>
            <person name="Albert R."/>
            <person name="Binder M."/>
            <person name="Bloem J."/>
            <person name="Labutti K."/>
            <person name="Salamov A."/>
            <person name="Andreopoulos B."/>
            <person name="Baker S."/>
            <person name="Barry K."/>
            <person name="Bills G."/>
            <person name="Bluhm B."/>
            <person name="Cannon C."/>
            <person name="Castanera R."/>
            <person name="Culley D."/>
            <person name="Daum C."/>
            <person name="Ezra D."/>
            <person name="Gonzalez J."/>
            <person name="Henrissat B."/>
            <person name="Kuo A."/>
            <person name="Liang C."/>
            <person name="Lipzen A."/>
            <person name="Lutzoni F."/>
            <person name="Magnuson J."/>
            <person name="Mondo S."/>
            <person name="Nolan M."/>
            <person name="Ohm R."/>
            <person name="Pangilinan J."/>
            <person name="Park H.-J."/>
            <person name="Ramirez L."/>
            <person name="Alfaro M."/>
            <person name="Sun H."/>
            <person name="Tritt A."/>
            <person name="Yoshinaga Y."/>
            <person name="Zwiers L.-H."/>
            <person name="Turgeon B."/>
            <person name="Goodwin S."/>
            <person name="Spatafora J."/>
            <person name="Crous P."/>
            <person name="Grigoriev I."/>
        </authorList>
    </citation>
    <scope>NUCLEOTIDE SEQUENCE</scope>
    <source>
        <strain evidence="3">HMLAC05119</strain>
    </source>
</reference>
<evidence type="ECO:0000256" key="2">
    <source>
        <dbReference type="SAM" id="Phobius"/>
    </source>
</evidence>
<keyword evidence="2" id="KW-0812">Transmembrane</keyword>
<evidence type="ECO:0000256" key="1">
    <source>
        <dbReference type="SAM" id="MobiDB-lite"/>
    </source>
</evidence>
<proteinExistence type="predicted"/>
<keyword evidence="4" id="KW-1185">Reference proteome</keyword>
<sequence>MDTYNLFVALIVLTCLLIVMFSIYLLNHYVRRERKSQTQQHENDVEANRSTHRPSRPEFLHEHYDDQQRLSHLTTVAPSIELLPEIRTSSDRADDWLDRRDSRIADGD</sequence>
<organism evidence="3 4">
    <name type="scientific">Ampelomyces quisqualis</name>
    <name type="common">Powdery mildew agent</name>
    <dbReference type="NCBI Taxonomy" id="50730"/>
    <lineage>
        <taxon>Eukaryota</taxon>
        <taxon>Fungi</taxon>
        <taxon>Dikarya</taxon>
        <taxon>Ascomycota</taxon>
        <taxon>Pezizomycotina</taxon>
        <taxon>Dothideomycetes</taxon>
        <taxon>Pleosporomycetidae</taxon>
        <taxon>Pleosporales</taxon>
        <taxon>Pleosporineae</taxon>
        <taxon>Phaeosphaeriaceae</taxon>
        <taxon>Ampelomyces</taxon>
    </lineage>
</organism>
<feature type="region of interest" description="Disordered" evidence="1">
    <location>
        <begin position="35"/>
        <end position="58"/>
    </location>
</feature>
<feature type="transmembrane region" description="Helical" evidence="2">
    <location>
        <begin position="6"/>
        <end position="26"/>
    </location>
</feature>
<feature type="non-terminal residue" evidence="3">
    <location>
        <position position="108"/>
    </location>
</feature>
<name>A0A6A5QC23_AMPQU</name>